<sequence>MTAPGGFLTLLAEEQQQDGLLLQSVLEEFVMPIKPVSGWSRPIGV</sequence>
<organism evidence="1 2">
    <name type="scientific">Klebsiella pneumoniae</name>
    <dbReference type="NCBI Taxonomy" id="573"/>
    <lineage>
        <taxon>Bacteria</taxon>
        <taxon>Pseudomonadati</taxon>
        <taxon>Pseudomonadota</taxon>
        <taxon>Gammaproteobacteria</taxon>
        <taxon>Enterobacterales</taxon>
        <taxon>Enterobacteriaceae</taxon>
        <taxon>Klebsiella/Raoultella group</taxon>
        <taxon>Klebsiella</taxon>
        <taxon>Klebsiella pneumoniae complex</taxon>
    </lineage>
</organism>
<evidence type="ECO:0000313" key="2">
    <source>
        <dbReference type="Proteomes" id="UP000255099"/>
    </source>
</evidence>
<evidence type="ECO:0000313" key="1">
    <source>
        <dbReference type="EMBL" id="STT47874.1"/>
    </source>
</evidence>
<gene>
    <name evidence="1" type="ORF">NCTC9637_02805</name>
</gene>
<dbReference type="AlphaFoldDB" id="A0A377VYY8"/>
<accession>A0A377VYY8</accession>
<reference evidence="1 2" key="1">
    <citation type="submission" date="2018-06" db="EMBL/GenBank/DDBJ databases">
        <authorList>
            <consortium name="Pathogen Informatics"/>
            <person name="Doyle S."/>
        </authorList>
    </citation>
    <scope>NUCLEOTIDE SEQUENCE [LARGE SCALE GENOMIC DNA]</scope>
    <source>
        <strain evidence="1 2">NCTC9637</strain>
    </source>
</reference>
<dbReference type="EMBL" id="UGLB01000003">
    <property type="protein sequence ID" value="STT47874.1"/>
    <property type="molecule type" value="Genomic_DNA"/>
</dbReference>
<proteinExistence type="predicted"/>
<protein>
    <submittedName>
        <fullName evidence="1">Ferritin-like protein 2</fullName>
    </submittedName>
</protein>
<dbReference type="Proteomes" id="UP000255099">
    <property type="component" value="Unassembled WGS sequence"/>
</dbReference>
<name>A0A377VYY8_KLEPN</name>